<name>A0A0L0HHJ6_SPIPD</name>
<keyword evidence="4" id="KW-1185">Reference proteome</keyword>
<evidence type="ECO:0000256" key="1">
    <source>
        <dbReference type="SAM" id="Coils"/>
    </source>
</evidence>
<protein>
    <submittedName>
        <fullName evidence="3">Uncharacterized protein</fullName>
    </submittedName>
</protein>
<organism evidence="3 4">
    <name type="scientific">Spizellomyces punctatus (strain DAOM BR117)</name>
    <dbReference type="NCBI Taxonomy" id="645134"/>
    <lineage>
        <taxon>Eukaryota</taxon>
        <taxon>Fungi</taxon>
        <taxon>Fungi incertae sedis</taxon>
        <taxon>Chytridiomycota</taxon>
        <taxon>Chytridiomycota incertae sedis</taxon>
        <taxon>Chytridiomycetes</taxon>
        <taxon>Spizellomycetales</taxon>
        <taxon>Spizellomycetaceae</taxon>
        <taxon>Spizellomyces</taxon>
    </lineage>
</organism>
<gene>
    <name evidence="3" type="ORF">SPPG_04622</name>
</gene>
<feature type="region of interest" description="Disordered" evidence="2">
    <location>
        <begin position="287"/>
        <end position="374"/>
    </location>
</feature>
<sequence>MPPKKKSKAKGKGGKKKRSRSRSRSRSKGRGKKMGKEQASAVMVFVMVEARKQSILLYRTWLLEQKEEATRLRQKLRRVEKERYSHMRNLIDTTDAMSTKIDKMHGEKSIGRAFDTNLDAKLIQQREDIEVLYDTLTRHSNRLSALTTEYSSLLIASRTSLEDAMAGLRATHAVQIQRHQTEIDRLYKKHEQSIEGTRQRADKIVLGVESVASQQELDEMSVQTLQTIHRNRKLHAQVAAAKVEIERLETIVEEFEERNLELSKELNLSVDWNLGLGLVAEAELEEWEDDMDSEVERGRSPSVRRPKSKASTTPSSPLPPLPVSKSGTPSPSLSHLTLTEVLHREAKRREVETKRSGLGVTGKSVDMKPPDPRHAGGLLYQTLCI</sequence>
<feature type="region of interest" description="Disordered" evidence="2">
    <location>
        <begin position="1"/>
        <end position="36"/>
    </location>
</feature>
<evidence type="ECO:0000313" key="3">
    <source>
        <dbReference type="EMBL" id="KND00294.1"/>
    </source>
</evidence>
<reference evidence="3 4" key="1">
    <citation type="submission" date="2009-08" db="EMBL/GenBank/DDBJ databases">
        <title>The Genome Sequence of Spizellomyces punctatus strain DAOM BR117.</title>
        <authorList>
            <consortium name="The Broad Institute Genome Sequencing Platform"/>
            <person name="Russ C."/>
            <person name="Cuomo C."/>
            <person name="Shea T."/>
            <person name="Young S.K."/>
            <person name="Zeng Q."/>
            <person name="Koehrsen M."/>
            <person name="Haas B."/>
            <person name="Borodovsky M."/>
            <person name="Guigo R."/>
            <person name="Alvarado L."/>
            <person name="Berlin A."/>
            <person name="Bochicchio J."/>
            <person name="Borenstein D."/>
            <person name="Chapman S."/>
            <person name="Chen Z."/>
            <person name="Engels R."/>
            <person name="Freedman E."/>
            <person name="Gellesch M."/>
            <person name="Goldberg J."/>
            <person name="Griggs A."/>
            <person name="Gujja S."/>
            <person name="Heiman D."/>
            <person name="Hepburn T."/>
            <person name="Howarth C."/>
            <person name="Jen D."/>
            <person name="Larson L."/>
            <person name="Lewis B."/>
            <person name="Mehta T."/>
            <person name="Park D."/>
            <person name="Pearson M."/>
            <person name="Roberts A."/>
            <person name="Saif S."/>
            <person name="Shenoy N."/>
            <person name="Sisk P."/>
            <person name="Stolte C."/>
            <person name="Sykes S."/>
            <person name="Thomson T."/>
            <person name="Walk T."/>
            <person name="White J."/>
            <person name="Yandava C."/>
            <person name="Burger G."/>
            <person name="Gray M.W."/>
            <person name="Holland P.W.H."/>
            <person name="King N."/>
            <person name="Lang F.B.F."/>
            <person name="Roger A.J."/>
            <person name="Ruiz-Trillo I."/>
            <person name="Lander E."/>
            <person name="Nusbaum C."/>
        </authorList>
    </citation>
    <scope>NUCLEOTIDE SEQUENCE [LARGE SCALE GENOMIC DNA]</scope>
    <source>
        <strain evidence="3 4">DAOM BR117</strain>
    </source>
</reference>
<dbReference type="GeneID" id="27688060"/>
<evidence type="ECO:0000256" key="2">
    <source>
        <dbReference type="SAM" id="MobiDB-lite"/>
    </source>
</evidence>
<dbReference type="AlphaFoldDB" id="A0A0L0HHJ6"/>
<keyword evidence="1" id="KW-0175">Coiled coil</keyword>
<feature type="compositionally biased region" description="Basic and acidic residues" evidence="2">
    <location>
        <begin position="365"/>
        <end position="374"/>
    </location>
</feature>
<feature type="compositionally biased region" description="Basic and acidic residues" evidence="2">
    <location>
        <begin position="341"/>
        <end position="355"/>
    </location>
</feature>
<evidence type="ECO:0000313" key="4">
    <source>
        <dbReference type="Proteomes" id="UP000053201"/>
    </source>
</evidence>
<dbReference type="RefSeq" id="XP_016608333.1">
    <property type="nucleotide sequence ID" value="XM_016752856.1"/>
</dbReference>
<feature type="coiled-coil region" evidence="1">
    <location>
        <begin position="231"/>
        <end position="265"/>
    </location>
</feature>
<feature type="compositionally biased region" description="Basic residues" evidence="2">
    <location>
        <begin position="1"/>
        <end position="33"/>
    </location>
</feature>
<dbReference type="InParanoid" id="A0A0L0HHJ6"/>
<dbReference type="VEuPathDB" id="FungiDB:SPPG_04622"/>
<dbReference type="EMBL" id="KQ257456">
    <property type="protein sequence ID" value="KND00294.1"/>
    <property type="molecule type" value="Genomic_DNA"/>
</dbReference>
<dbReference type="OrthoDB" id="2161656at2759"/>
<proteinExistence type="predicted"/>
<feature type="compositionally biased region" description="Polar residues" evidence="2">
    <location>
        <begin position="327"/>
        <end position="337"/>
    </location>
</feature>
<dbReference type="Proteomes" id="UP000053201">
    <property type="component" value="Unassembled WGS sequence"/>
</dbReference>
<accession>A0A0L0HHJ6</accession>